<dbReference type="Proteomes" id="UP001498398">
    <property type="component" value="Unassembled WGS sequence"/>
</dbReference>
<evidence type="ECO:0000313" key="1">
    <source>
        <dbReference type="EMBL" id="KAK7464826.1"/>
    </source>
</evidence>
<proteinExistence type="predicted"/>
<gene>
    <name evidence="1" type="ORF">VKT23_006033</name>
</gene>
<dbReference type="EMBL" id="JBANRG010000007">
    <property type="protein sequence ID" value="KAK7464826.1"/>
    <property type="molecule type" value="Genomic_DNA"/>
</dbReference>
<reference evidence="1 2" key="1">
    <citation type="submission" date="2024-01" db="EMBL/GenBank/DDBJ databases">
        <title>A draft genome for the cacao thread blight pathogen Marasmiellus scandens.</title>
        <authorList>
            <person name="Baruah I.K."/>
            <person name="Leung J."/>
            <person name="Bukari Y."/>
            <person name="Amoako-Attah I."/>
            <person name="Meinhardt L.W."/>
            <person name="Bailey B.A."/>
            <person name="Cohen S.P."/>
        </authorList>
    </citation>
    <scope>NUCLEOTIDE SEQUENCE [LARGE SCALE GENOMIC DNA]</scope>
    <source>
        <strain evidence="1 2">GH-19</strain>
    </source>
</reference>
<name>A0ABR1JPZ8_9AGAR</name>
<accession>A0ABR1JPZ8</accession>
<evidence type="ECO:0000313" key="2">
    <source>
        <dbReference type="Proteomes" id="UP001498398"/>
    </source>
</evidence>
<keyword evidence="2" id="KW-1185">Reference proteome</keyword>
<protein>
    <submittedName>
        <fullName evidence="1">Uncharacterized protein</fullName>
    </submittedName>
</protein>
<comment type="caution">
    <text evidence="1">The sequence shown here is derived from an EMBL/GenBank/DDBJ whole genome shotgun (WGS) entry which is preliminary data.</text>
</comment>
<sequence>MVDLRIDPSVTPTQSPPNYPHTRLLLNNALLFARQYALSHFFPVFDKVAQHLSWEHDPHVDPKPGDAALKFVVGFLDRPVDVQLDGMEEYKLSKSRVIGRPRLLIELADALEQCAVSDSQ</sequence>
<organism evidence="1 2">
    <name type="scientific">Marasmiellus scandens</name>
    <dbReference type="NCBI Taxonomy" id="2682957"/>
    <lineage>
        <taxon>Eukaryota</taxon>
        <taxon>Fungi</taxon>
        <taxon>Dikarya</taxon>
        <taxon>Basidiomycota</taxon>
        <taxon>Agaricomycotina</taxon>
        <taxon>Agaricomycetes</taxon>
        <taxon>Agaricomycetidae</taxon>
        <taxon>Agaricales</taxon>
        <taxon>Marasmiineae</taxon>
        <taxon>Omphalotaceae</taxon>
        <taxon>Marasmiellus</taxon>
    </lineage>
</organism>